<evidence type="ECO:0000259" key="2">
    <source>
        <dbReference type="Pfam" id="PF24537"/>
    </source>
</evidence>
<sequence length="413" mass="46046">MNSSHDEDRPSYERRGDTGAFGDRDDGLASYSSTDRSHDSIPSSFGRLHNRFQFQSPVVTLGIDLKKKLDQTSPPFKKSSLRSLLSSSNNELLLRRPSAEGRFPLALSVPVQPHIHSRGIPGSPSRLADPSIHPATPPRNTMFYHGDRSPNESSDVDPSPQTRTERTNSDYGTSTKSYDFLGAEVVEIEDGQSLKRLHTDDAYMSGSQKRRTATSNDDHMLSMPSDLPHRCYWSSCGSPLGRYTSLLTTPVSLDASPHISISGREPIQSKTVSSVIICNTTEIRKPGRTQVQSFFMCECCPRNPKKFETLEKLKPGEADNCGFCGGEFLRSGRGPGIDALSGGNAPMHVTDQDWNDRIRHLQVHKFRECNLSKKFFRADHFRQHLKHSHAGISGSWTKMLENACMLEEDPTPR</sequence>
<dbReference type="InterPro" id="IPR057026">
    <property type="entry name" value="Znf-C2H2_ascomycetes"/>
</dbReference>
<accession>A0A8H4WME7</accession>
<dbReference type="AlphaFoldDB" id="A0A8H4WME7"/>
<dbReference type="OrthoDB" id="3524154at2759"/>
<dbReference type="Pfam" id="PF24537">
    <property type="entry name" value="zf-C2H2_fungi"/>
    <property type="match status" value="1"/>
</dbReference>
<reference evidence="3" key="2">
    <citation type="submission" date="2020-05" db="EMBL/GenBank/DDBJ databases">
        <authorList>
            <person name="Kim H.-S."/>
            <person name="Proctor R.H."/>
            <person name="Brown D.W."/>
        </authorList>
    </citation>
    <scope>NUCLEOTIDE SEQUENCE</scope>
    <source>
        <strain evidence="3">NRRL 45417</strain>
    </source>
</reference>
<feature type="compositionally biased region" description="Basic and acidic residues" evidence="1">
    <location>
        <begin position="1"/>
        <end position="27"/>
    </location>
</feature>
<gene>
    <name evidence="3" type="ORF">FGADI_13128</name>
</gene>
<reference evidence="3" key="1">
    <citation type="journal article" date="2020" name="BMC Genomics">
        <title>Correction to: Identification and distribution of gene clusters required for synthesis of sphingolipid metabolism inhibitors in diverse species of the filamentous fungus Fusarium.</title>
        <authorList>
            <person name="Kim H.S."/>
            <person name="Lohmar J.M."/>
            <person name="Busman M."/>
            <person name="Brown D.W."/>
            <person name="Naumann T.A."/>
            <person name="Divon H.H."/>
            <person name="Lysoe E."/>
            <person name="Uhlig S."/>
            <person name="Proctor R.H."/>
        </authorList>
    </citation>
    <scope>NUCLEOTIDE SEQUENCE</scope>
    <source>
        <strain evidence="3">NRRL 45417</strain>
    </source>
</reference>
<name>A0A8H4WME7_9HYPO</name>
<comment type="caution">
    <text evidence="3">The sequence shown here is derived from an EMBL/GenBank/DDBJ whole genome shotgun (WGS) entry which is preliminary data.</text>
</comment>
<evidence type="ECO:0000256" key="1">
    <source>
        <dbReference type="SAM" id="MobiDB-lite"/>
    </source>
</evidence>
<feature type="region of interest" description="Disordered" evidence="1">
    <location>
        <begin position="1"/>
        <end position="47"/>
    </location>
</feature>
<proteinExistence type="predicted"/>
<evidence type="ECO:0000313" key="3">
    <source>
        <dbReference type="EMBL" id="KAF4943848.1"/>
    </source>
</evidence>
<feature type="domain" description="C2H2-type zinc finger ascomycetes" evidence="2">
    <location>
        <begin position="286"/>
        <end position="318"/>
    </location>
</feature>
<feature type="region of interest" description="Disordered" evidence="1">
    <location>
        <begin position="116"/>
        <end position="175"/>
    </location>
</feature>
<protein>
    <recommendedName>
        <fullName evidence="2">C2H2-type zinc finger ascomycetes domain-containing protein</fullName>
    </recommendedName>
</protein>
<dbReference type="EMBL" id="JABFAI010000488">
    <property type="protein sequence ID" value="KAF4943848.1"/>
    <property type="molecule type" value="Genomic_DNA"/>
</dbReference>
<evidence type="ECO:0000313" key="4">
    <source>
        <dbReference type="Proteomes" id="UP000604273"/>
    </source>
</evidence>
<keyword evidence="4" id="KW-1185">Reference proteome</keyword>
<dbReference type="Proteomes" id="UP000604273">
    <property type="component" value="Unassembled WGS sequence"/>
</dbReference>
<organism evidence="3 4">
    <name type="scientific">Fusarium gaditjirri</name>
    <dbReference type="NCBI Taxonomy" id="282569"/>
    <lineage>
        <taxon>Eukaryota</taxon>
        <taxon>Fungi</taxon>
        <taxon>Dikarya</taxon>
        <taxon>Ascomycota</taxon>
        <taxon>Pezizomycotina</taxon>
        <taxon>Sordariomycetes</taxon>
        <taxon>Hypocreomycetidae</taxon>
        <taxon>Hypocreales</taxon>
        <taxon>Nectriaceae</taxon>
        <taxon>Fusarium</taxon>
        <taxon>Fusarium nisikadoi species complex</taxon>
    </lineage>
</organism>